<reference evidence="2" key="1">
    <citation type="submission" date="2023-03" db="EMBL/GenBank/DDBJ databases">
        <title>Actinoallomurus iriomotensis NBRC 103681.</title>
        <authorList>
            <person name="Ichikawa N."/>
            <person name="Sato H."/>
            <person name="Tonouchi N."/>
        </authorList>
    </citation>
    <scope>NUCLEOTIDE SEQUENCE</scope>
    <source>
        <strain evidence="2">NBRC 103681</strain>
    </source>
</reference>
<evidence type="ECO:0000313" key="3">
    <source>
        <dbReference type="Proteomes" id="UP001165135"/>
    </source>
</evidence>
<evidence type="ECO:0000256" key="1">
    <source>
        <dbReference type="SAM" id="MobiDB-lite"/>
    </source>
</evidence>
<dbReference type="EMBL" id="BSTJ01000004">
    <property type="protein sequence ID" value="GLY75529.1"/>
    <property type="molecule type" value="Genomic_DNA"/>
</dbReference>
<comment type="caution">
    <text evidence="2">The sequence shown here is derived from an EMBL/GenBank/DDBJ whole genome shotgun (WGS) entry which is preliminary data.</text>
</comment>
<protein>
    <submittedName>
        <fullName evidence="2">Uncharacterized protein</fullName>
    </submittedName>
</protein>
<sequence length="72" mass="8044">MHEQQTGGDEQQEQHARHSRGASRQLPAVHTDRDYPGDEVAHAVLDVEPTQRVIAITEAIACRDHEVAMYIA</sequence>
<feature type="region of interest" description="Disordered" evidence="1">
    <location>
        <begin position="1"/>
        <end position="35"/>
    </location>
</feature>
<name>A0A9W6RGR3_9ACTN</name>
<dbReference type="AlphaFoldDB" id="A0A9W6RGR3"/>
<accession>A0A9W6RGR3</accession>
<organism evidence="2 3">
    <name type="scientific">Actinoallomurus iriomotensis</name>
    <dbReference type="NCBI Taxonomy" id="478107"/>
    <lineage>
        <taxon>Bacteria</taxon>
        <taxon>Bacillati</taxon>
        <taxon>Actinomycetota</taxon>
        <taxon>Actinomycetes</taxon>
        <taxon>Streptosporangiales</taxon>
        <taxon>Thermomonosporaceae</taxon>
        <taxon>Actinoallomurus</taxon>
    </lineage>
</organism>
<proteinExistence type="predicted"/>
<evidence type="ECO:0000313" key="2">
    <source>
        <dbReference type="EMBL" id="GLY75529.1"/>
    </source>
</evidence>
<gene>
    <name evidence="2" type="ORF">Airi01_037960</name>
</gene>
<dbReference type="Proteomes" id="UP001165135">
    <property type="component" value="Unassembled WGS sequence"/>
</dbReference>